<evidence type="ECO:0000256" key="2">
    <source>
        <dbReference type="ARBA" id="ARBA00022475"/>
    </source>
</evidence>
<feature type="transmembrane region" description="Helical" evidence="7">
    <location>
        <begin position="233"/>
        <end position="253"/>
    </location>
</feature>
<dbReference type="PANTHER" id="PTHR43124:SF3">
    <property type="entry name" value="CHLORAMPHENICOL EFFLUX PUMP RV0191"/>
    <property type="match status" value="1"/>
</dbReference>
<keyword evidence="2" id="KW-1003">Cell membrane</keyword>
<feature type="transmembrane region" description="Helical" evidence="7">
    <location>
        <begin position="132"/>
        <end position="152"/>
    </location>
</feature>
<evidence type="ECO:0000256" key="6">
    <source>
        <dbReference type="SAM" id="MobiDB-lite"/>
    </source>
</evidence>
<keyword evidence="4 7" id="KW-1133">Transmembrane helix</keyword>
<feature type="region of interest" description="Disordered" evidence="6">
    <location>
        <begin position="182"/>
        <end position="216"/>
    </location>
</feature>
<feature type="transmembrane region" description="Helical" evidence="7">
    <location>
        <begin position="320"/>
        <end position="345"/>
    </location>
</feature>
<dbReference type="PROSITE" id="PS50850">
    <property type="entry name" value="MFS"/>
    <property type="match status" value="1"/>
</dbReference>
<dbReference type="NCBIfam" id="NF033135">
    <property type="entry name" value="cmx_cmrA"/>
    <property type="match status" value="1"/>
</dbReference>
<name>A0ABT6RQ66_9ACTN</name>
<reference evidence="9 10" key="1">
    <citation type="submission" date="2023-05" db="EMBL/GenBank/DDBJ databases">
        <title>Draft genome sequence of Streptomyces sp. B-S-A8 isolated from a cave soil in Thailand.</title>
        <authorList>
            <person name="Chamroensaksri N."/>
            <person name="Muangham S."/>
        </authorList>
    </citation>
    <scope>NUCLEOTIDE SEQUENCE [LARGE SCALE GENOMIC DNA]</scope>
    <source>
        <strain evidence="9 10">B-S-A8</strain>
    </source>
</reference>
<organism evidence="9 10">
    <name type="scientific">Streptomyces solicavernae</name>
    <dbReference type="NCBI Taxonomy" id="3043614"/>
    <lineage>
        <taxon>Bacteria</taxon>
        <taxon>Bacillati</taxon>
        <taxon>Actinomycetota</taxon>
        <taxon>Actinomycetes</taxon>
        <taxon>Kitasatosporales</taxon>
        <taxon>Streptomycetaceae</taxon>
        <taxon>Streptomyces</taxon>
    </lineage>
</organism>
<dbReference type="CDD" id="cd17324">
    <property type="entry name" value="MFS_NepI_like"/>
    <property type="match status" value="1"/>
</dbReference>
<accession>A0ABT6RQ66</accession>
<protein>
    <submittedName>
        <fullName evidence="9">MFS transporter</fullName>
    </submittedName>
</protein>
<dbReference type="PANTHER" id="PTHR43124">
    <property type="entry name" value="PURINE EFFLUX PUMP PBUE"/>
    <property type="match status" value="1"/>
</dbReference>
<dbReference type="RefSeq" id="WP_282512769.1">
    <property type="nucleotide sequence ID" value="NZ_JASCIR010000006.1"/>
</dbReference>
<feature type="transmembrane region" description="Helical" evidence="7">
    <location>
        <begin position="296"/>
        <end position="314"/>
    </location>
</feature>
<feature type="transmembrane region" description="Helical" evidence="7">
    <location>
        <begin position="40"/>
        <end position="63"/>
    </location>
</feature>
<feature type="transmembrane region" description="Helical" evidence="7">
    <location>
        <begin position="265"/>
        <end position="284"/>
    </location>
</feature>
<feature type="transmembrane region" description="Helical" evidence="7">
    <location>
        <begin position="357"/>
        <end position="379"/>
    </location>
</feature>
<proteinExistence type="predicted"/>
<dbReference type="SUPFAM" id="SSF103473">
    <property type="entry name" value="MFS general substrate transporter"/>
    <property type="match status" value="1"/>
</dbReference>
<keyword evidence="10" id="KW-1185">Reference proteome</keyword>
<evidence type="ECO:0000259" key="8">
    <source>
        <dbReference type="PROSITE" id="PS50850"/>
    </source>
</evidence>
<evidence type="ECO:0000256" key="5">
    <source>
        <dbReference type="ARBA" id="ARBA00023136"/>
    </source>
</evidence>
<evidence type="ECO:0000313" key="9">
    <source>
        <dbReference type="EMBL" id="MDI3386554.1"/>
    </source>
</evidence>
<dbReference type="Pfam" id="PF07690">
    <property type="entry name" value="MFS_1"/>
    <property type="match status" value="1"/>
</dbReference>
<evidence type="ECO:0000313" key="10">
    <source>
        <dbReference type="Proteomes" id="UP001224661"/>
    </source>
</evidence>
<evidence type="ECO:0000256" key="7">
    <source>
        <dbReference type="SAM" id="Phobius"/>
    </source>
</evidence>
<evidence type="ECO:0000256" key="3">
    <source>
        <dbReference type="ARBA" id="ARBA00022692"/>
    </source>
</evidence>
<comment type="subcellular location">
    <subcellularLocation>
        <location evidence="1">Cell membrane</location>
        <topology evidence="1">Multi-pass membrane protein</topology>
    </subcellularLocation>
</comment>
<feature type="transmembrane region" description="Helical" evidence="7">
    <location>
        <begin position="95"/>
        <end position="120"/>
    </location>
</feature>
<sequence length="418" mass="42231">MPLVVRLLGLAVFAMGTSEFMLSGLTPDIAADLHVSVPTAATLTSVFAVGMIVGAPAAALLSLRWPRRRALVVFLGVFLLTHVAGALTSSFAPLLALRFVGALANAGFLAVALATAVSLVAPDAKGRATSALLGGVTVACVAGVPGGALLAQLWGWRAAFWAVALLTLPALFTLVRSVPGGRDKGTPHPDTRPAAHADAHADAHPETRPEVHPDTRPDARRELAALRRPRLQLALLLGALVNGATFCAFTYLAPLLTEVTGAPASWVPVLLALFGAGSFFGVTLGGRYADVHAARLLAGGTLALCVGWPLPALAANWAPAVLTCAFLLGVGSFAVGTTLISGALYASPDAPTLGGAYATAAFNVGAALGPWLGGLPIAVGADYRAPLWVSAGLVALAGAVGGTALLVRKSVATRSASP</sequence>
<dbReference type="InterPro" id="IPR020846">
    <property type="entry name" value="MFS_dom"/>
</dbReference>
<feature type="domain" description="Major facilitator superfamily (MFS) profile" evidence="8">
    <location>
        <begin position="4"/>
        <end position="410"/>
    </location>
</feature>
<dbReference type="InterPro" id="IPR050189">
    <property type="entry name" value="MFS_Efflux_Transporters"/>
</dbReference>
<feature type="transmembrane region" description="Helical" evidence="7">
    <location>
        <begin position="385"/>
        <end position="407"/>
    </location>
</feature>
<evidence type="ECO:0000256" key="4">
    <source>
        <dbReference type="ARBA" id="ARBA00022989"/>
    </source>
</evidence>
<gene>
    <name evidence="9" type="ORF">QIS99_10060</name>
</gene>
<dbReference type="InterPro" id="IPR011701">
    <property type="entry name" value="MFS"/>
</dbReference>
<dbReference type="Gene3D" id="1.20.1250.20">
    <property type="entry name" value="MFS general substrate transporter like domains"/>
    <property type="match status" value="2"/>
</dbReference>
<feature type="transmembrane region" description="Helical" evidence="7">
    <location>
        <begin position="158"/>
        <end position="175"/>
    </location>
</feature>
<comment type="caution">
    <text evidence="9">The sequence shown here is derived from an EMBL/GenBank/DDBJ whole genome shotgun (WGS) entry which is preliminary data.</text>
</comment>
<dbReference type="InterPro" id="IPR036259">
    <property type="entry name" value="MFS_trans_sf"/>
</dbReference>
<keyword evidence="5 7" id="KW-0472">Membrane</keyword>
<evidence type="ECO:0000256" key="1">
    <source>
        <dbReference type="ARBA" id="ARBA00004651"/>
    </source>
</evidence>
<dbReference type="Proteomes" id="UP001224661">
    <property type="component" value="Unassembled WGS sequence"/>
</dbReference>
<dbReference type="EMBL" id="JASCIR010000006">
    <property type="protein sequence ID" value="MDI3386554.1"/>
    <property type="molecule type" value="Genomic_DNA"/>
</dbReference>
<feature type="transmembrane region" description="Helical" evidence="7">
    <location>
        <begin position="70"/>
        <end position="89"/>
    </location>
</feature>
<keyword evidence="3 7" id="KW-0812">Transmembrane</keyword>